<proteinExistence type="predicted"/>
<protein>
    <submittedName>
        <fullName evidence="1">Uncharacterized protein</fullName>
    </submittedName>
</protein>
<accession>A0ABN2W2E5</accession>
<comment type="caution">
    <text evidence="1">The sequence shown here is derived from an EMBL/GenBank/DDBJ whole genome shotgun (WGS) entry which is preliminary data.</text>
</comment>
<keyword evidence="2" id="KW-1185">Reference proteome</keyword>
<dbReference type="Proteomes" id="UP001501480">
    <property type="component" value="Unassembled WGS sequence"/>
</dbReference>
<sequence length="160" mass="17166">MASNKDVGLDEPFFDAFRQLQPDVEVVVLPPEEPVDALLARSQDLDGIAHEALRQVESVLPATLTVRDAASRWRPAPHGLQEHVGEWVQTYDHEGDALNALLLLRDAVIDAGWAAAPVPAPTPQMTASAPTGLIRVDATVDGRTFTVQGRGPLVRVHGGS</sequence>
<organism evidence="1 2">
    <name type="scientific">Aeromicrobium halocynthiae</name>
    <dbReference type="NCBI Taxonomy" id="560557"/>
    <lineage>
        <taxon>Bacteria</taxon>
        <taxon>Bacillati</taxon>
        <taxon>Actinomycetota</taxon>
        <taxon>Actinomycetes</taxon>
        <taxon>Propionibacteriales</taxon>
        <taxon>Nocardioidaceae</taxon>
        <taxon>Aeromicrobium</taxon>
    </lineage>
</organism>
<dbReference type="EMBL" id="BAAAPY010000007">
    <property type="protein sequence ID" value="GAA2080845.1"/>
    <property type="molecule type" value="Genomic_DNA"/>
</dbReference>
<dbReference type="RefSeq" id="WP_344328191.1">
    <property type="nucleotide sequence ID" value="NZ_BAAAPY010000007.1"/>
</dbReference>
<reference evidence="1 2" key="1">
    <citation type="journal article" date="2019" name="Int. J. Syst. Evol. Microbiol.">
        <title>The Global Catalogue of Microorganisms (GCM) 10K type strain sequencing project: providing services to taxonomists for standard genome sequencing and annotation.</title>
        <authorList>
            <consortium name="The Broad Institute Genomics Platform"/>
            <consortium name="The Broad Institute Genome Sequencing Center for Infectious Disease"/>
            <person name="Wu L."/>
            <person name="Ma J."/>
        </authorList>
    </citation>
    <scope>NUCLEOTIDE SEQUENCE [LARGE SCALE GENOMIC DNA]</scope>
    <source>
        <strain evidence="1 2">JCM 15749</strain>
    </source>
</reference>
<evidence type="ECO:0000313" key="1">
    <source>
        <dbReference type="EMBL" id="GAA2080845.1"/>
    </source>
</evidence>
<evidence type="ECO:0000313" key="2">
    <source>
        <dbReference type="Proteomes" id="UP001501480"/>
    </source>
</evidence>
<name>A0ABN2W2E5_9ACTN</name>
<gene>
    <name evidence="1" type="ORF">GCM10009821_21710</name>
</gene>